<evidence type="ECO:0000256" key="2">
    <source>
        <dbReference type="ARBA" id="ARBA00011738"/>
    </source>
</evidence>
<dbReference type="NCBIfam" id="NF009553">
    <property type="entry name" value="PRK12997.1-5"/>
    <property type="match status" value="1"/>
</dbReference>
<evidence type="ECO:0000256" key="8">
    <source>
        <dbReference type="ARBA" id="ARBA00022989"/>
    </source>
</evidence>
<dbReference type="Pfam" id="PF03611">
    <property type="entry name" value="EIIC-GAT"/>
    <property type="match status" value="1"/>
</dbReference>
<feature type="region of interest" description="Disordered" evidence="14">
    <location>
        <begin position="453"/>
        <end position="476"/>
    </location>
</feature>
<proteinExistence type="inferred from homology"/>
<evidence type="ECO:0000256" key="7">
    <source>
        <dbReference type="ARBA" id="ARBA00022692"/>
    </source>
</evidence>
<evidence type="ECO:0000256" key="11">
    <source>
        <dbReference type="ARBA" id="ARBA00038218"/>
    </source>
</evidence>
<name>A0A6N2SW20_ANAHA</name>
<feature type="transmembrane region" description="Helical" evidence="15">
    <location>
        <begin position="143"/>
        <end position="164"/>
    </location>
</feature>
<comment type="subunit">
    <text evidence="2">Homodimer.</text>
</comment>
<dbReference type="PANTHER" id="PTHR33843:SF4">
    <property type="entry name" value="ASCORBATE-SPECIFIC PTS SYSTEM EIIC COMPONENT"/>
    <property type="match status" value="1"/>
</dbReference>
<sequence>MIDIVRDFLLEPVILIGVIVFIGLVLQRKGFEVVVKGTLKAMIGFMIISIGGNIISEAVASFGLMIQRGFHTTGLILSVEGISGIAVDRYGTQIAVIMILGMLVNLVLARITRFRYVFLTGQQTLYMASMIVVVLTSMNVHGIMVYVLGSLALGISMVFSPAVLQSYTEKICKTDKIAVGHFGGMVYFLAAWLGKIYGENSKSAEDMKFPKKLAFLRDSSIIVSVTMILFYVVAACASGRSYVESNLSDGKSYLTYAVLQALTFTVGFVIITTGIRWFINEIVPAIKGIADTWIPDAKPAVDCPVVFTYAPNSLMIGFLASFVGGLVSMGVMIACQITVIIPGIMAHFFVGATAGVYGNSTGGRRGAALGGFVAGVIMSVLPELFLPYIGQFATEHVTFPEPDIGLVGLILGKYIKRVGPWGMLTILIGIIIIIILIPEMLVNREEGEEWYQYGMKPEKNKKNKPRKNKKPQGKNK</sequence>
<evidence type="ECO:0000313" key="16">
    <source>
        <dbReference type="EMBL" id="VYS96738.1"/>
    </source>
</evidence>
<dbReference type="EMBL" id="CACRSX010000021">
    <property type="protein sequence ID" value="VYS96738.1"/>
    <property type="molecule type" value="Genomic_DNA"/>
</dbReference>
<comment type="subcellular location">
    <subcellularLocation>
        <location evidence="1">Cell membrane</location>
        <topology evidence="1">Multi-pass membrane protein</topology>
    </subcellularLocation>
</comment>
<feature type="transmembrane region" description="Helical" evidence="15">
    <location>
        <begin position="253"/>
        <end position="279"/>
    </location>
</feature>
<dbReference type="GO" id="GO:0005886">
    <property type="term" value="C:plasma membrane"/>
    <property type="evidence" value="ECO:0007669"/>
    <property type="project" value="UniProtKB-SubCell"/>
</dbReference>
<accession>A0A6N2SW20</accession>
<keyword evidence="9 15" id="KW-0472">Membrane</keyword>
<comment type="function">
    <text evidence="10">The phosphoenolpyruvate-dependent sugar phosphotransferase system (sugar PTS), a major carbohydrate active transport system, catalyzes the phosphorylation of incoming sugar substrates concomitantly with their translocation across the cell membrane. The enzyme II UlaABC PTS system is involved in ascorbate transport.</text>
</comment>
<dbReference type="InterPro" id="IPR004703">
    <property type="entry name" value="PTS_sugar-sp_permease"/>
</dbReference>
<gene>
    <name evidence="16" type="primary">ulaA_2</name>
    <name evidence="16" type="ORF">AHLFYP4_01090</name>
</gene>
<reference evidence="16" key="1">
    <citation type="submission" date="2019-11" db="EMBL/GenBank/DDBJ databases">
        <authorList>
            <person name="Feng L."/>
        </authorList>
    </citation>
    <scope>NUCLEOTIDE SEQUENCE</scope>
    <source>
        <strain evidence="16">AhadrusLFYP4</strain>
    </source>
</reference>
<evidence type="ECO:0000256" key="4">
    <source>
        <dbReference type="ARBA" id="ARBA00022475"/>
    </source>
</evidence>
<keyword evidence="4" id="KW-1003">Cell membrane</keyword>
<keyword evidence="8 15" id="KW-1133">Transmembrane helix</keyword>
<feature type="transmembrane region" description="Helical" evidence="15">
    <location>
        <begin position="90"/>
        <end position="109"/>
    </location>
</feature>
<feature type="transmembrane region" description="Helical" evidence="15">
    <location>
        <begin position="214"/>
        <end position="233"/>
    </location>
</feature>
<feature type="transmembrane region" description="Helical" evidence="15">
    <location>
        <begin position="116"/>
        <end position="137"/>
    </location>
</feature>
<dbReference type="GO" id="GO:0009401">
    <property type="term" value="P:phosphoenolpyruvate-dependent sugar phosphotransferase system"/>
    <property type="evidence" value="ECO:0007669"/>
    <property type="project" value="UniProtKB-KW"/>
</dbReference>
<evidence type="ECO:0000256" key="15">
    <source>
        <dbReference type="SAM" id="Phobius"/>
    </source>
</evidence>
<dbReference type="InterPro" id="IPR051562">
    <property type="entry name" value="Ascorbate-PTS_EIIC"/>
</dbReference>
<keyword evidence="7 15" id="KW-0812">Transmembrane</keyword>
<keyword evidence="5" id="KW-0762">Sugar transport</keyword>
<evidence type="ECO:0000256" key="14">
    <source>
        <dbReference type="SAM" id="MobiDB-lite"/>
    </source>
</evidence>
<comment type="similarity">
    <text evidence="11">Belongs to the UlaA family.</text>
</comment>
<feature type="transmembrane region" description="Helical" evidence="15">
    <location>
        <begin position="176"/>
        <end position="194"/>
    </location>
</feature>
<dbReference type="PANTHER" id="PTHR33843">
    <property type="entry name" value="ASCORBATE-SPECIFIC PTS SYSTEM EIIC COMPONENT"/>
    <property type="match status" value="1"/>
</dbReference>
<evidence type="ECO:0000256" key="9">
    <source>
        <dbReference type="ARBA" id="ARBA00023136"/>
    </source>
</evidence>
<feature type="transmembrane region" description="Helical" evidence="15">
    <location>
        <begin position="366"/>
        <end position="389"/>
    </location>
</feature>
<evidence type="ECO:0000256" key="3">
    <source>
        <dbReference type="ARBA" id="ARBA00022448"/>
    </source>
</evidence>
<dbReference type="RefSeq" id="WP_156723224.1">
    <property type="nucleotide sequence ID" value="NZ_CACRSX010000021.1"/>
</dbReference>
<feature type="transmembrane region" description="Helical" evidence="15">
    <location>
        <begin position="43"/>
        <end position="70"/>
    </location>
</feature>
<evidence type="ECO:0000256" key="5">
    <source>
        <dbReference type="ARBA" id="ARBA00022597"/>
    </source>
</evidence>
<keyword evidence="6" id="KW-0598">Phosphotransferase system</keyword>
<feature type="transmembrane region" description="Helical" evidence="15">
    <location>
        <begin position="12"/>
        <end position="31"/>
    </location>
</feature>
<evidence type="ECO:0000256" key="1">
    <source>
        <dbReference type="ARBA" id="ARBA00004651"/>
    </source>
</evidence>
<organism evidence="16">
    <name type="scientific">Anaerostipes hadrus</name>
    <dbReference type="NCBI Taxonomy" id="649756"/>
    <lineage>
        <taxon>Bacteria</taxon>
        <taxon>Bacillati</taxon>
        <taxon>Bacillota</taxon>
        <taxon>Clostridia</taxon>
        <taxon>Lachnospirales</taxon>
        <taxon>Lachnospiraceae</taxon>
        <taxon>Anaerostipes</taxon>
    </lineage>
</organism>
<dbReference type="AlphaFoldDB" id="A0A6N2SW20"/>
<evidence type="ECO:0000256" key="10">
    <source>
        <dbReference type="ARBA" id="ARBA00037387"/>
    </source>
</evidence>
<keyword evidence="3" id="KW-0813">Transport</keyword>
<evidence type="ECO:0000256" key="6">
    <source>
        <dbReference type="ARBA" id="ARBA00022683"/>
    </source>
</evidence>
<feature type="compositionally biased region" description="Basic residues" evidence="14">
    <location>
        <begin position="459"/>
        <end position="476"/>
    </location>
</feature>
<evidence type="ECO:0000256" key="12">
    <source>
        <dbReference type="ARBA" id="ARBA00039702"/>
    </source>
</evidence>
<feature type="transmembrane region" description="Helical" evidence="15">
    <location>
        <begin position="418"/>
        <end position="437"/>
    </location>
</feature>
<protein>
    <recommendedName>
        <fullName evidence="12">Ascorbate-specific PTS system EIIC component</fullName>
    </recommendedName>
    <alternativeName>
        <fullName evidence="13">Ascorbate-specific permease IIC component UlaA</fullName>
    </alternativeName>
</protein>
<feature type="transmembrane region" description="Helical" evidence="15">
    <location>
        <begin position="314"/>
        <end position="345"/>
    </location>
</feature>
<evidence type="ECO:0000256" key="13">
    <source>
        <dbReference type="ARBA" id="ARBA00042859"/>
    </source>
</evidence>
<dbReference type="NCBIfam" id="NF006920">
    <property type="entry name" value="PRK09410.1-2"/>
    <property type="match status" value="1"/>
</dbReference>